<keyword evidence="2" id="KW-1185">Reference proteome</keyword>
<comment type="caution">
    <text evidence="1">The sequence shown here is derived from an EMBL/GenBank/DDBJ whole genome shotgun (WGS) entry which is preliminary data.</text>
</comment>
<evidence type="ECO:0000313" key="2">
    <source>
        <dbReference type="Proteomes" id="UP001221757"/>
    </source>
</evidence>
<proteinExistence type="predicted"/>
<evidence type="ECO:0000313" key="1">
    <source>
        <dbReference type="EMBL" id="KAJ7601908.1"/>
    </source>
</evidence>
<dbReference type="Proteomes" id="UP001221757">
    <property type="component" value="Unassembled WGS sequence"/>
</dbReference>
<accession>A0AAD7F5C9</accession>
<dbReference type="AlphaFoldDB" id="A0AAD7F5C9"/>
<dbReference type="EMBL" id="JARKIE010001464">
    <property type="protein sequence ID" value="KAJ7601908.1"/>
    <property type="molecule type" value="Genomic_DNA"/>
</dbReference>
<name>A0AAD7F5C9_MYCRO</name>
<gene>
    <name evidence="1" type="ORF">B0H17DRAFT_1222958</name>
</gene>
<organism evidence="1 2">
    <name type="scientific">Mycena rosella</name>
    <name type="common">Pink bonnet</name>
    <name type="synonym">Agaricus rosellus</name>
    <dbReference type="NCBI Taxonomy" id="1033263"/>
    <lineage>
        <taxon>Eukaryota</taxon>
        <taxon>Fungi</taxon>
        <taxon>Dikarya</taxon>
        <taxon>Basidiomycota</taxon>
        <taxon>Agaricomycotina</taxon>
        <taxon>Agaricomycetes</taxon>
        <taxon>Agaricomycetidae</taxon>
        <taxon>Agaricales</taxon>
        <taxon>Marasmiineae</taxon>
        <taxon>Mycenaceae</taxon>
        <taxon>Mycena</taxon>
    </lineage>
</organism>
<reference evidence="1" key="1">
    <citation type="submission" date="2023-03" db="EMBL/GenBank/DDBJ databases">
        <title>Massive genome expansion in bonnet fungi (Mycena s.s.) driven by repeated elements and novel gene families across ecological guilds.</title>
        <authorList>
            <consortium name="Lawrence Berkeley National Laboratory"/>
            <person name="Harder C.B."/>
            <person name="Miyauchi S."/>
            <person name="Viragh M."/>
            <person name="Kuo A."/>
            <person name="Thoen E."/>
            <person name="Andreopoulos B."/>
            <person name="Lu D."/>
            <person name="Skrede I."/>
            <person name="Drula E."/>
            <person name="Henrissat B."/>
            <person name="Morin E."/>
            <person name="Kohler A."/>
            <person name="Barry K."/>
            <person name="LaButti K."/>
            <person name="Morin E."/>
            <person name="Salamov A."/>
            <person name="Lipzen A."/>
            <person name="Mereny Z."/>
            <person name="Hegedus B."/>
            <person name="Baldrian P."/>
            <person name="Stursova M."/>
            <person name="Weitz H."/>
            <person name="Taylor A."/>
            <person name="Grigoriev I.V."/>
            <person name="Nagy L.G."/>
            <person name="Martin F."/>
            <person name="Kauserud H."/>
        </authorList>
    </citation>
    <scope>NUCLEOTIDE SEQUENCE</scope>
    <source>
        <strain evidence="1">CBHHK067</strain>
    </source>
</reference>
<sequence length="74" mass="8130">MHHSLAPNLIDITLRPSPLALRKLTLVSRVHSRALVLRVHGELPIPTLSPRTRCASARTFIYVLLVISAGPTVD</sequence>
<protein>
    <submittedName>
        <fullName evidence="1">Uncharacterized protein</fullName>
    </submittedName>
</protein>